<accession>A0ABR3R2J4</accession>
<keyword evidence="2" id="KW-1185">Reference proteome</keyword>
<dbReference type="Proteomes" id="UP001521222">
    <property type="component" value="Unassembled WGS sequence"/>
</dbReference>
<dbReference type="EMBL" id="JAKIXB020000022">
    <property type="protein sequence ID" value="KAL1598488.1"/>
    <property type="molecule type" value="Genomic_DNA"/>
</dbReference>
<evidence type="ECO:0008006" key="3">
    <source>
        <dbReference type="Google" id="ProtNLM"/>
    </source>
</evidence>
<reference evidence="1 2" key="1">
    <citation type="submission" date="2024-02" db="EMBL/GenBank/DDBJ databases">
        <title>De novo assembly and annotation of 12 fungi associated with fruit tree decline syndrome in Ontario, Canada.</title>
        <authorList>
            <person name="Sulman M."/>
            <person name="Ellouze W."/>
            <person name="Ilyukhin E."/>
        </authorList>
    </citation>
    <scope>NUCLEOTIDE SEQUENCE [LARGE SCALE GENOMIC DNA]</scope>
    <source>
        <strain evidence="1 2">M97-236</strain>
    </source>
</reference>
<dbReference type="PANTHER" id="PTHR42085">
    <property type="entry name" value="F-BOX DOMAIN-CONTAINING PROTEIN"/>
    <property type="match status" value="1"/>
</dbReference>
<protein>
    <recommendedName>
        <fullName evidence="3">F-box domain-containing protein</fullName>
    </recommendedName>
</protein>
<dbReference type="PANTHER" id="PTHR42085:SF4">
    <property type="entry name" value="F-BOX DOMAIN-CONTAINING PROTEIN"/>
    <property type="match status" value="1"/>
</dbReference>
<organism evidence="1 2">
    <name type="scientific">Nothophoma quercina</name>
    <dbReference type="NCBI Taxonomy" id="749835"/>
    <lineage>
        <taxon>Eukaryota</taxon>
        <taxon>Fungi</taxon>
        <taxon>Dikarya</taxon>
        <taxon>Ascomycota</taxon>
        <taxon>Pezizomycotina</taxon>
        <taxon>Dothideomycetes</taxon>
        <taxon>Pleosporomycetidae</taxon>
        <taxon>Pleosporales</taxon>
        <taxon>Pleosporineae</taxon>
        <taxon>Didymellaceae</taxon>
        <taxon>Nothophoma</taxon>
    </lineage>
</organism>
<evidence type="ECO:0000313" key="2">
    <source>
        <dbReference type="Proteomes" id="UP001521222"/>
    </source>
</evidence>
<name>A0ABR3R2J4_9PLEO</name>
<proteinExistence type="predicted"/>
<gene>
    <name evidence="1" type="ORF">SLS59_006772</name>
</gene>
<evidence type="ECO:0000313" key="1">
    <source>
        <dbReference type="EMBL" id="KAL1598488.1"/>
    </source>
</evidence>
<dbReference type="InterPro" id="IPR038883">
    <property type="entry name" value="AN11006-like"/>
</dbReference>
<sequence>MATAYYFAAHGAHFPMVHTDAVQPPSPPSTNPMLSVYQHTPTIPATAPIKLERNDSVVSPALPADTMNSQLESLFFRLPAELRNQIYEELLCANTPTKLSDLAKASRLQAPAPTHPAILSTCKRIHAEAADLLYTTHVFHAHPSLLTSLPHLMTTSKPVLYPTVLGKIKRWQLTLRLDTDPRFTAQQATAAFSGAEFLELKVWQSMFDGCNAAVLKLFTGVRGLLLRHPVADFGIWAKWPEGFIWTSYESAGGSNDEPCNYERRKAEDEWTDDRSCGDDKEMDYEPHKGRRTGRHAVENVVLIIG</sequence>
<comment type="caution">
    <text evidence="1">The sequence shown here is derived from an EMBL/GenBank/DDBJ whole genome shotgun (WGS) entry which is preliminary data.</text>
</comment>